<dbReference type="RefSeq" id="WP_162988191.1">
    <property type="nucleotide sequence ID" value="NZ_DAMAIU010000023.1"/>
</dbReference>
<dbReference type="Proteomes" id="UP001208074">
    <property type="component" value="Unassembled WGS sequence"/>
</dbReference>
<reference evidence="1" key="1">
    <citation type="submission" date="2022-11" db="EMBL/GenBank/DDBJ databases">
        <title>Biodiversity and phylogenetic relationships of bacteria.</title>
        <authorList>
            <person name="Machado R.A.R."/>
            <person name="Bhat A."/>
            <person name="Loulou A."/>
            <person name="Kallel S."/>
        </authorList>
    </citation>
    <scope>NUCLEOTIDE SEQUENCE</scope>
    <source>
        <strain evidence="1">DSM 16503</strain>
    </source>
</reference>
<evidence type="ECO:0000313" key="2">
    <source>
        <dbReference type="Proteomes" id="UP001208074"/>
    </source>
</evidence>
<comment type="caution">
    <text evidence="1">The sequence shown here is derived from an EMBL/GenBank/DDBJ whole genome shotgun (WGS) entry which is preliminary data.</text>
</comment>
<proteinExistence type="predicted"/>
<dbReference type="AlphaFoldDB" id="A0AAW5VVD2"/>
<name>A0AAW5VVD2_9BURK</name>
<organism evidence="1 2">
    <name type="scientific">Alcaligenes phenolicus</name>
    <dbReference type="NCBI Taxonomy" id="232846"/>
    <lineage>
        <taxon>Bacteria</taxon>
        <taxon>Pseudomonadati</taxon>
        <taxon>Pseudomonadota</taxon>
        <taxon>Betaproteobacteria</taxon>
        <taxon>Burkholderiales</taxon>
        <taxon>Alcaligenaceae</taxon>
        <taxon>Alcaligenes</taxon>
    </lineage>
</organism>
<protein>
    <submittedName>
        <fullName evidence="1">Uncharacterized protein</fullName>
    </submittedName>
</protein>
<dbReference type="EMBL" id="JAPKNB010000010">
    <property type="protein sequence ID" value="MCX5566507.1"/>
    <property type="molecule type" value="Genomic_DNA"/>
</dbReference>
<evidence type="ECO:0000313" key="1">
    <source>
        <dbReference type="EMBL" id="MCX5566507.1"/>
    </source>
</evidence>
<accession>A0AAW5VVD2</accession>
<gene>
    <name evidence="1" type="ORF">OSH02_14140</name>
</gene>
<sequence length="76" mass="8474">MQAKKTRLKGYIVTVKDGDETTETHYVVKPNGAVLFSSGHDPQDPRFGPRNSDDWGQSTTLPECAVFVGFFYIHIA</sequence>